<dbReference type="Pfam" id="PF07714">
    <property type="entry name" value="PK_Tyr_Ser-Thr"/>
    <property type="match status" value="1"/>
</dbReference>
<organism evidence="2 3">
    <name type="scientific">Rhizophagus irregularis (strain DAOM 181602 / DAOM 197198 / MUCL 43194)</name>
    <name type="common">Arbuscular mycorrhizal fungus</name>
    <name type="synonym">Glomus intraradices</name>
    <dbReference type="NCBI Taxonomy" id="747089"/>
    <lineage>
        <taxon>Eukaryota</taxon>
        <taxon>Fungi</taxon>
        <taxon>Fungi incertae sedis</taxon>
        <taxon>Mucoromycota</taxon>
        <taxon>Glomeromycotina</taxon>
        <taxon>Glomeromycetes</taxon>
        <taxon>Glomerales</taxon>
        <taxon>Glomeraceae</taxon>
        <taxon>Rhizophagus</taxon>
    </lineage>
</organism>
<dbReference type="Proteomes" id="UP000018888">
    <property type="component" value="Unassembled WGS sequence"/>
</dbReference>
<feature type="non-terminal residue" evidence="2">
    <location>
        <position position="1"/>
    </location>
</feature>
<reference evidence="2 3" key="2">
    <citation type="journal article" date="2018" name="New Phytol.">
        <title>High intraspecific genome diversity in the model arbuscular mycorrhizal symbiont Rhizophagus irregularis.</title>
        <authorList>
            <person name="Chen E.C.H."/>
            <person name="Morin E."/>
            <person name="Beaudet D."/>
            <person name="Noel J."/>
            <person name="Yildirir G."/>
            <person name="Ndikumana S."/>
            <person name="Charron P."/>
            <person name="St-Onge C."/>
            <person name="Giorgi J."/>
            <person name="Kruger M."/>
            <person name="Marton T."/>
            <person name="Ropars J."/>
            <person name="Grigoriev I.V."/>
            <person name="Hainaut M."/>
            <person name="Henrissat B."/>
            <person name="Roux C."/>
            <person name="Martin F."/>
            <person name="Corradi N."/>
        </authorList>
    </citation>
    <scope>NUCLEOTIDE SEQUENCE [LARGE SCALE GENOMIC DNA]</scope>
    <source>
        <strain evidence="2 3">DAOM 197198</strain>
    </source>
</reference>
<comment type="caution">
    <text evidence="2">The sequence shown here is derived from an EMBL/GenBank/DDBJ whole genome shotgun (WGS) entry which is preliminary data.</text>
</comment>
<accession>A0A2P4QF00</accession>
<feature type="non-terminal residue" evidence="2">
    <location>
        <position position="248"/>
    </location>
</feature>
<evidence type="ECO:0000313" key="3">
    <source>
        <dbReference type="Proteomes" id="UP000018888"/>
    </source>
</evidence>
<dbReference type="GO" id="GO:0005524">
    <property type="term" value="F:ATP binding"/>
    <property type="evidence" value="ECO:0007669"/>
    <property type="project" value="InterPro"/>
</dbReference>
<dbReference type="InterPro" id="IPR000719">
    <property type="entry name" value="Prot_kinase_dom"/>
</dbReference>
<protein>
    <submittedName>
        <fullName evidence="2">Kinase-like domain-containing protein</fullName>
    </submittedName>
</protein>
<proteinExistence type="predicted"/>
<sequence length="248" mass="28273">DFHSGNILLDVFQWKIGDLGLSQSENSESSNNEIYGVIPYIAPEIFKGSAFSKEADIYSLGMIMWEITAGCKPFANVKHDIHLIYKILDGERPNITEDTPECYANLMKSCWDPDPQKRPPIKEIYLALNSWFREGINETEFEQAEAKRKRLIESKKIGPEFAEKCHPEAIYTSRPLSALISKCLSTNSSSTISFGKKQDYNYNYISKEKELDIDIKGLSSQNITIQNSSTSLKKRNQEELNLETQENI</sequence>
<reference evidence="2 3" key="1">
    <citation type="journal article" date="2013" name="Proc. Natl. Acad. Sci. U.S.A.">
        <title>Genome of an arbuscular mycorrhizal fungus provides insight into the oldest plant symbiosis.</title>
        <authorList>
            <person name="Tisserant E."/>
            <person name="Malbreil M."/>
            <person name="Kuo A."/>
            <person name="Kohler A."/>
            <person name="Symeonidi A."/>
            <person name="Balestrini R."/>
            <person name="Charron P."/>
            <person name="Duensing N."/>
            <person name="Frei Dit Frey N."/>
            <person name="Gianinazzi-Pearson V."/>
            <person name="Gilbert L.B."/>
            <person name="Handa Y."/>
            <person name="Herr J.R."/>
            <person name="Hijri M."/>
            <person name="Koul R."/>
            <person name="Kawaguchi M."/>
            <person name="Krajinski F."/>
            <person name="Lammers P.J."/>
            <person name="Masclaux F.G."/>
            <person name="Murat C."/>
            <person name="Morin E."/>
            <person name="Ndikumana S."/>
            <person name="Pagni M."/>
            <person name="Petitpierre D."/>
            <person name="Requena N."/>
            <person name="Rosikiewicz P."/>
            <person name="Riley R."/>
            <person name="Saito K."/>
            <person name="San Clemente H."/>
            <person name="Shapiro H."/>
            <person name="van Tuinen D."/>
            <person name="Becard G."/>
            <person name="Bonfante P."/>
            <person name="Paszkowski U."/>
            <person name="Shachar-Hill Y.Y."/>
            <person name="Tuskan G.A."/>
            <person name="Young P.W."/>
            <person name="Sanders I.R."/>
            <person name="Henrissat B."/>
            <person name="Rensing S.A."/>
            <person name="Grigoriev I.V."/>
            <person name="Corradi N."/>
            <person name="Roux C."/>
            <person name="Martin F."/>
        </authorList>
    </citation>
    <scope>NUCLEOTIDE SEQUENCE [LARGE SCALE GENOMIC DNA]</scope>
    <source>
        <strain evidence="2 3">DAOM 197198</strain>
    </source>
</reference>
<evidence type="ECO:0000313" key="2">
    <source>
        <dbReference type="EMBL" id="POG76200.1"/>
    </source>
</evidence>
<dbReference type="PANTHER" id="PTHR44329">
    <property type="entry name" value="SERINE/THREONINE-PROTEIN KINASE TNNI3K-RELATED"/>
    <property type="match status" value="1"/>
</dbReference>
<dbReference type="Gene3D" id="1.10.510.10">
    <property type="entry name" value="Transferase(Phosphotransferase) domain 1"/>
    <property type="match status" value="1"/>
</dbReference>
<keyword evidence="3" id="KW-1185">Reference proteome</keyword>
<dbReference type="InterPro" id="IPR051681">
    <property type="entry name" value="Ser/Thr_Kinases-Pseudokinases"/>
</dbReference>
<dbReference type="EMBL" id="AUPC02000052">
    <property type="protein sequence ID" value="POG76200.1"/>
    <property type="molecule type" value="Genomic_DNA"/>
</dbReference>
<dbReference type="GO" id="GO:0004674">
    <property type="term" value="F:protein serine/threonine kinase activity"/>
    <property type="evidence" value="ECO:0007669"/>
    <property type="project" value="TreeGrafter"/>
</dbReference>
<feature type="domain" description="Protein kinase" evidence="1">
    <location>
        <begin position="1"/>
        <end position="132"/>
    </location>
</feature>
<gene>
    <name evidence="2" type="ORF">GLOIN_2v1557601</name>
</gene>
<name>A0A2P4QF00_RHIID</name>
<dbReference type="InterPro" id="IPR001245">
    <property type="entry name" value="Ser-Thr/Tyr_kinase_cat_dom"/>
</dbReference>
<evidence type="ECO:0000259" key="1">
    <source>
        <dbReference type="PROSITE" id="PS50011"/>
    </source>
</evidence>
<dbReference type="SUPFAM" id="SSF56112">
    <property type="entry name" value="Protein kinase-like (PK-like)"/>
    <property type="match status" value="1"/>
</dbReference>
<dbReference type="InterPro" id="IPR011009">
    <property type="entry name" value="Kinase-like_dom_sf"/>
</dbReference>
<dbReference type="PROSITE" id="PS50011">
    <property type="entry name" value="PROTEIN_KINASE_DOM"/>
    <property type="match status" value="1"/>
</dbReference>
<dbReference type="AlphaFoldDB" id="A0A2P4QF00"/>